<evidence type="ECO:0000256" key="12">
    <source>
        <dbReference type="ARBA" id="ARBA00023317"/>
    </source>
</evidence>
<evidence type="ECO:0000256" key="8">
    <source>
        <dbReference type="ARBA" id="ARBA00022777"/>
    </source>
</evidence>
<keyword evidence="12" id="KW-0670">Pyruvate</keyword>
<keyword evidence="7" id="KW-0547">Nucleotide-binding</keyword>
<dbReference type="GO" id="GO:0046872">
    <property type="term" value="F:metal ion binding"/>
    <property type="evidence" value="ECO:0007669"/>
    <property type="project" value="UniProtKB-KW"/>
</dbReference>
<feature type="domain" description="Pyruvate kinase C-terminal" evidence="15">
    <location>
        <begin position="483"/>
        <end position="599"/>
    </location>
</feature>
<dbReference type="InterPro" id="IPR015795">
    <property type="entry name" value="Pyrv_Knase_C"/>
</dbReference>
<evidence type="ECO:0000256" key="13">
    <source>
        <dbReference type="RuleBase" id="RU000504"/>
    </source>
</evidence>
<dbReference type="SUPFAM" id="SSF50800">
    <property type="entry name" value="PK beta-barrel domain-like"/>
    <property type="match status" value="1"/>
</dbReference>
<dbReference type="Proteomes" id="UP001519460">
    <property type="component" value="Unassembled WGS sequence"/>
</dbReference>
<evidence type="ECO:0000256" key="3">
    <source>
        <dbReference type="ARBA" id="ARBA00008663"/>
    </source>
</evidence>
<dbReference type="Gene3D" id="3.20.20.60">
    <property type="entry name" value="Phosphoenolpyruvate-binding domains"/>
    <property type="match status" value="1"/>
</dbReference>
<name>A0ABD0LF55_9CAEN</name>
<keyword evidence="11 13" id="KW-0324">Glycolysis</keyword>
<dbReference type="InterPro" id="IPR036918">
    <property type="entry name" value="Pyrv_Knase_C_sf"/>
</dbReference>
<dbReference type="InterPro" id="IPR040442">
    <property type="entry name" value="Pyrv_kinase-like_dom_sf"/>
</dbReference>
<feature type="domain" description="Pyruvate kinase barrel" evidence="14">
    <location>
        <begin position="32"/>
        <end position="361"/>
    </location>
</feature>
<keyword evidence="5 13" id="KW-0808">Transferase</keyword>
<dbReference type="InterPro" id="IPR015806">
    <property type="entry name" value="Pyrv_Knase_insert_dom_sf"/>
</dbReference>
<organism evidence="16 17">
    <name type="scientific">Batillaria attramentaria</name>
    <dbReference type="NCBI Taxonomy" id="370345"/>
    <lineage>
        <taxon>Eukaryota</taxon>
        <taxon>Metazoa</taxon>
        <taxon>Spiralia</taxon>
        <taxon>Lophotrochozoa</taxon>
        <taxon>Mollusca</taxon>
        <taxon>Gastropoda</taxon>
        <taxon>Caenogastropoda</taxon>
        <taxon>Sorbeoconcha</taxon>
        <taxon>Cerithioidea</taxon>
        <taxon>Batillariidae</taxon>
        <taxon>Batillaria</taxon>
    </lineage>
</organism>
<protein>
    <recommendedName>
        <fullName evidence="4 13">Pyruvate kinase</fullName>
        <ecNumber evidence="4 13">2.7.1.40</ecNumber>
    </recommendedName>
</protein>
<comment type="caution">
    <text evidence="16">The sequence shown here is derived from an EMBL/GenBank/DDBJ whole genome shotgun (WGS) entry which is preliminary data.</text>
</comment>
<dbReference type="Gene3D" id="3.40.1380.20">
    <property type="entry name" value="Pyruvate kinase, C-terminal domain"/>
    <property type="match status" value="1"/>
</dbReference>
<gene>
    <name evidence="16" type="ORF">BaRGS_00010955</name>
</gene>
<dbReference type="EC" id="2.7.1.40" evidence="4 13"/>
<comment type="pathway">
    <text evidence="2 13">Carbohydrate degradation; glycolysis; pyruvate from D-glyceraldehyde 3-phosphate: step 5/5.</text>
</comment>
<evidence type="ECO:0000313" key="17">
    <source>
        <dbReference type="Proteomes" id="UP001519460"/>
    </source>
</evidence>
<dbReference type="InterPro" id="IPR015813">
    <property type="entry name" value="Pyrv/PenolPyrv_kinase-like_dom"/>
</dbReference>
<keyword evidence="8 13" id="KW-0418">Kinase</keyword>
<evidence type="ECO:0000256" key="11">
    <source>
        <dbReference type="ARBA" id="ARBA00023152"/>
    </source>
</evidence>
<evidence type="ECO:0000256" key="9">
    <source>
        <dbReference type="ARBA" id="ARBA00022840"/>
    </source>
</evidence>
<sequence>MDSEGAVHRGQFDSRLAQICSLSVDSGIRPFRMTSVICTIGPACDNVDTLCELIDTGMNICRLNMAHSTLEYHKKLIHNIREAVHRTNSPSPVAIAVEIAGQGVRTGNFVSSLGDELTMKKGHEVVLTNEASLQNSCDESTLYVNSLYFLQQAQPGNKILIGDGLLSLLVKEKMDGDRILAQVETEGQVGNMCHVHIPKMVPAPENKLTDNDKECINFALEHNVDMIFAAWTWTPNVVREIKDMLGERASSMKIVACIENYAAVKNISAILEEADGIMVARGDLGMDLPLEKVFLAQKSLIGLANVAGKPVICAAQMLESMSINPRPTRAEAADVANAILDGTDCVMLSGETAKGKAPVKALKTVCAFESAVPAKNLNMPPKKKPKLLPCQTKLTFSGTFPSTDTSVGEVEKVASEARMSTSESTPKEPLKRHFQTTWLSLYPWLRKCLNVKQIAREAEMAIHHDYVYRQLRLITVVPTDTQHATAMSAVEAALRSKAAAIIVVTNSGRSATSIARYRPPCLIVAVTKSHHVVKGLHLHRSIYPVLHDAADCEEWSDDIDFRIHHALSISKQRGYIKTGSICILVTGHMPGAGWTNTVRTIVVPDLDKTPGHYTNLGNQSHLGI</sequence>
<evidence type="ECO:0000256" key="10">
    <source>
        <dbReference type="ARBA" id="ARBA00022842"/>
    </source>
</evidence>
<dbReference type="GO" id="GO:0004743">
    <property type="term" value="F:pyruvate kinase activity"/>
    <property type="evidence" value="ECO:0007669"/>
    <property type="project" value="UniProtKB-EC"/>
</dbReference>
<evidence type="ECO:0000259" key="14">
    <source>
        <dbReference type="Pfam" id="PF00224"/>
    </source>
</evidence>
<keyword evidence="10 13" id="KW-0460">Magnesium</keyword>
<dbReference type="Pfam" id="PF02887">
    <property type="entry name" value="PK_C"/>
    <property type="match status" value="1"/>
</dbReference>
<evidence type="ECO:0000256" key="6">
    <source>
        <dbReference type="ARBA" id="ARBA00022723"/>
    </source>
</evidence>
<keyword evidence="6" id="KW-0479">Metal-binding</keyword>
<dbReference type="GO" id="GO:0016301">
    <property type="term" value="F:kinase activity"/>
    <property type="evidence" value="ECO:0007669"/>
    <property type="project" value="UniProtKB-KW"/>
</dbReference>
<comment type="similarity">
    <text evidence="3 13">Belongs to the pyruvate kinase family.</text>
</comment>
<dbReference type="PRINTS" id="PR01050">
    <property type="entry name" value="PYRUVTKNASE"/>
</dbReference>
<evidence type="ECO:0000256" key="7">
    <source>
        <dbReference type="ARBA" id="ARBA00022741"/>
    </source>
</evidence>
<evidence type="ECO:0000259" key="15">
    <source>
        <dbReference type="Pfam" id="PF02887"/>
    </source>
</evidence>
<accession>A0ABD0LF55</accession>
<dbReference type="EMBL" id="JACVVK020000055">
    <property type="protein sequence ID" value="KAK7497821.1"/>
    <property type="molecule type" value="Genomic_DNA"/>
</dbReference>
<dbReference type="Gene3D" id="2.40.33.10">
    <property type="entry name" value="PK beta-barrel domain-like"/>
    <property type="match status" value="1"/>
</dbReference>
<proteinExistence type="inferred from homology"/>
<keyword evidence="9" id="KW-0067">ATP-binding</keyword>
<comment type="cofactor">
    <cofactor evidence="1">
        <name>K(+)</name>
        <dbReference type="ChEBI" id="CHEBI:29103"/>
    </cofactor>
</comment>
<dbReference type="PANTHER" id="PTHR11817">
    <property type="entry name" value="PYRUVATE KINASE"/>
    <property type="match status" value="1"/>
</dbReference>
<dbReference type="AlphaFoldDB" id="A0ABD0LF55"/>
<dbReference type="Pfam" id="PF00224">
    <property type="entry name" value="PK"/>
    <property type="match status" value="1"/>
</dbReference>
<dbReference type="InterPro" id="IPR011037">
    <property type="entry name" value="Pyrv_Knase-like_insert_dom_sf"/>
</dbReference>
<evidence type="ECO:0000256" key="5">
    <source>
        <dbReference type="ARBA" id="ARBA00022679"/>
    </source>
</evidence>
<dbReference type="GO" id="GO:0005524">
    <property type="term" value="F:ATP binding"/>
    <property type="evidence" value="ECO:0007669"/>
    <property type="project" value="UniProtKB-KW"/>
</dbReference>
<evidence type="ECO:0000313" key="16">
    <source>
        <dbReference type="EMBL" id="KAK7497821.1"/>
    </source>
</evidence>
<dbReference type="NCBIfam" id="TIGR01064">
    <property type="entry name" value="pyruv_kin"/>
    <property type="match status" value="1"/>
</dbReference>
<dbReference type="SUPFAM" id="SSF52935">
    <property type="entry name" value="PK C-terminal domain-like"/>
    <property type="match status" value="1"/>
</dbReference>
<dbReference type="InterPro" id="IPR015793">
    <property type="entry name" value="Pyrv_Knase_brl"/>
</dbReference>
<evidence type="ECO:0000256" key="4">
    <source>
        <dbReference type="ARBA" id="ARBA00012142"/>
    </source>
</evidence>
<evidence type="ECO:0000256" key="1">
    <source>
        <dbReference type="ARBA" id="ARBA00001958"/>
    </source>
</evidence>
<comment type="catalytic activity">
    <reaction evidence="13">
        <text>pyruvate + ATP = phosphoenolpyruvate + ADP + H(+)</text>
        <dbReference type="Rhea" id="RHEA:18157"/>
        <dbReference type="ChEBI" id="CHEBI:15361"/>
        <dbReference type="ChEBI" id="CHEBI:15378"/>
        <dbReference type="ChEBI" id="CHEBI:30616"/>
        <dbReference type="ChEBI" id="CHEBI:58702"/>
        <dbReference type="ChEBI" id="CHEBI:456216"/>
        <dbReference type="EC" id="2.7.1.40"/>
    </reaction>
</comment>
<dbReference type="InterPro" id="IPR001697">
    <property type="entry name" value="Pyr_Knase"/>
</dbReference>
<keyword evidence="17" id="KW-1185">Reference proteome</keyword>
<dbReference type="SUPFAM" id="SSF51621">
    <property type="entry name" value="Phosphoenolpyruvate/pyruvate domain"/>
    <property type="match status" value="1"/>
</dbReference>
<reference evidence="16 17" key="1">
    <citation type="journal article" date="2023" name="Sci. Data">
        <title>Genome assembly of the Korean intertidal mud-creeper Batillaria attramentaria.</title>
        <authorList>
            <person name="Patra A.K."/>
            <person name="Ho P.T."/>
            <person name="Jun S."/>
            <person name="Lee S.J."/>
            <person name="Kim Y."/>
            <person name="Won Y.J."/>
        </authorList>
    </citation>
    <scope>NUCLEOTIDE SEQUENCE [LARGE SCALE GENOMIC DNA]</scope>
    <source>
        <strain evidence="16">Wonlab-2016</strain>
    </source>
</reference>
<evidence type="ECO:0000256" key="2">
    <source>
        <dbReference type="ARBA" id="ARBA00004997"/>
    </source>
</evidence>